<dbReference type="AlphaFoldDB" id="A0A9W6HBA9"/>
<feature type="domain" description="FAD/NAD(P)-binding" evidence="5">
    <location>
        <begin position="14"/>
        <end position="283"/>
    </location>
</feature>
<sequence length="341" mass="35825">MGNDTAETHMTDVDIAIVGGGPAGLSAALALVRARRSVIVIDGGQPRNRFAPHMHGVLGHDGLPPAELLRLGRAEVEGYGGMFISGEATTASVGRDGIRVAVEGRAVRARRLLVATGLRDELPDIDGLREQWGRGVVVCPYCDGWERRNGVIGIVATSPQSVEQAQLLRQWSDRIVYFVNGVGDPDDEATRRLLARGIRIERRAIARIRTDRDDRLTGVELVGGSVVEVGAVFTGPTMHPRDELLLALGAATTEARGMRWVAVDADGRTSIPGVWAVGNVVDPRANVPVSLGAGALIAGAINAGLVDEDVAAALDPAREPQAGRSPGSSGGSLSVKEARSN</sequence>
<dbReference type="RefSeq" id="WP_271177527.1">
    <property type="nucleotide sequence ID" value="NZ_BAAAJO010000002.1"/>
</dbReference>
<dbReference type="Proteomes" id="UP001142372">
    <property type="component" value="Unassembled WGS sequence"/>
</dbReference>
<dbReference type="InterPro" id="IPR023753">
    <property type="entry name" value="FAD/NAD-binding_dom"/>
</dbReference>
<dbReference type="InterPro" id="IPR036188">
    <property type="entry name" value="FAD/NAD-bd_sf"/>
</dbReference>
<evidence type="ECO:0000313" key="6">
    <source>
        <dbReference type="EMBL" id="GLJ76869.1"/>
    </source>
</evidence>
<dbReference type="SUPFAM" id="SSF51905">
    <property type="entry name" value="FAD/NAD(P)-binding domain"/>
    <property type="match status" value="1"/>
</dbReference>
<evidence type="ECO:0000256" key="2">
    <source>
        <dbReference type="ARBA" id="ARBA00023002"/>
    </source>
</evidence>
<accession>A0A9W6HBA9</accession>
<dbReference type="PRINTS" id="PR00469">
    <property type="entry name" value="PNDRDTASEII"/>
</dbReference>
<evidence type="ECO:0000259" key="5">
    <source>
        <dbReference type="Pfam" id="PF07992"/>
    </source>
</evidence>
<dbReference type="Pfam" id="PF07992">
    <property type="entry name" value="Pyr_redox_2"/>
    <property type="match status" value="1"/>
</dbReference>
<reference evidence="6" key="1">
    <citation type="journal article" date="2014" name="Int. J. Syst. Evol. Microbiol.">
        <title>Complete genome sequence of Corynebacterium casei LMG S-19264T (=DSM 44701T), isolated from a smear-ripened cheese.</title>
        <authorList>
            <consortium name="US DOE Joint Genome Institute (JGI-PGF)"/>
            <person name="Walter F."/>
            <person name="Albersmeier A."/>
            <person name="Kalinowski J."/>
            <person name="Ruckert C."/>
        </authorList>
    </citation>
    <scope>NUCLEOTIDE SEQUENCE</scope>
    <source>
        <strain evidence="6">VKM Ac-1401</strain>
    </source>
</reference>
<dbReference type="Gene3D" id="3.50.50.60">
    <property type="entry name" value="FAD/NAD(P)-binding domain"/>
    <property type="match status" value="2"/>
</dbReference>
<feature type="compositionally biased region" description="Low complexity" evidence="4">
    <location>
        <begin position="323"/>
        <end position="334"/>
    </location>
</feature>
<evidence type="ECO:0000256" key="3">
    <source>
        <dbReference type="ARBA" id="ARBA00048132"/>
    </source>
</evidence>
<evidence type="ECO:0000256" key="1">
    <source>
        <dbReference type="ARBA" id="ARBA00022630"/>
    </source>
</evidence>
<proteinExistence type="predicted"/>
<dbReference type="PRINTS" id="PR00368">
    <property type="entry name" value="FADPNR"/>
</dbReference>
<comment type="catalytic activity">
    <reaction evidence="3">
        <text>[thioredoxin]-dithiol + NADP(+) = [thioredoxin]-disulfide + NADPH + H(+)</text>
        <dbReference type="Rhea" id="RHEA:20345"/>
        <dbReference type="Rhea" id="RHEA-COMP:10698"/>
        <dbReference type="Rhea" id="RHEA-COMP:10700"/>
        <dbReference type="ChEBI" id="CHEBI:15378"/>
        <dbReference type="ChEBI" id="CHEBI:29950"/>
        <dbReference type="ChEBI" id="CHEBI:50058"/>
        <dbReference type="ChEBI" id="CHEBI:57783"/>
        <dbReference type="ChEBI" id="CHEBI:58349"/>
        <dbReference type="EC" id="1.8.1.9"/>
    </reaction>
</comment>
<keyword evidence="7" id="KW-1185">Reference proteome</keyword>
<evidence type="ECO:0000313" key="7">
    <source>
        <dbReference type="Proteomes" id="UP001142372"/>
    </source>
</evidence>
<reference evidence="6" key="2">
    <citation type="submission" date="2023-01" db="EMBL/GenBank/DDBJ databases">
        <authorList>
            <person name="Sun Q."/>
            <person name="Evtushenko L."/>
        </authorList>
    </citation>
    <scope>NUCLEOTIDE SEQUENCE</scope>
    <source>
        <strain evidence="6">VKM Ac-1401</strain>
    </source>
</reference>
<dbReference type="PANTHER" id="PTHR48105">
    <property type="entry name" value="THIOREDOXIN REDUCTASE 1-RELATED-RELATED"/>
    <property type="match status" value="1"/>
</dbReference>
<dbReference type="EMBL" id="BSEN01000012">
    <property type="protein sequence ID" value="GLJ76869.1"/>
    <property type="molecule type" value="Genomic_DNA"/>
</dbReference>
<gene>
    <name evidence="6" type="primary">trxB_2</name>
    <name evidence="6" type="ORF">GCM10017584_24430</name>
</gene>
<evidence type="ECO:0000256" key="4">
    <source>
        <dbReference type="SAM" id="MobiDB-lite"/>
    </source>
</evidence>
<dbReference type="InterPro" id="IPR050097">
    <property type="entry name" value="Ferredoxin-NADP_redctase_2"/>
</dbReference>
<keyword evidence="1" id="KW-0285">Flavoprotein</keyword>
<protein>
    <submittedName>
        <fullName evidence="6">Thioredoxin reductase</fullName>
    </submittedName>
</protein>
<keyword evidence="2" id="KW-0560">Oxidoreductase</keyword>
<feature type="region of interest" description="Disordered" evidence="4">
    <location>
        <begin position="316"/>
        <end position="341"/>
    </location>
</feature>
<name>A0A9W6HBA9_9MICO</name>
<comment type="caution">
    <text evidence="6">The sequence shown here is derived from an EMBL/GenBank/DDBJ whole genome shotgun (WGS) entry which is preliminary data.</text>
</comment>
<dbReference type="GO" id="GO:0004791">
    <property type="term" value="F:thioredoxin-disulfide reductase (NADPH) activity"/>
    <property type="evidence" value="ECO:0007669"/>
    <property type="project" value="UniProtKB-EC"/>
</dbReference>
<organism evidence="6 7">
    <name type="scientific">Leifsonia poae</name>
    <dbReference type="NCBI Taxonomy" id="110933"/>
    <lineage>
        <taxon>Bacteria</taxon>
        <taxon>Bacillati</taxon>
        <taxon>Actinomycetota</taxon>
        <taxon>Actinomycetes</taxon>
        <taxon>Micrococcales</taxon>
        <taxon>Microbacteriaceae</taxon>
        <taxon>Leifsonia</taxon>
    </lineage>
</organism>